<sequence>MGFIKALSKASAFGGAVTTGCYLYLTRGSNVVPCSTSDYLFTSPYFSKYNPHRNPAYHDMCLRRVPLSKLNPQLLAQDGKLVEAFCASVWSGLGYAIQRFYLTRTHKGPETSHQLWSKSQLRESTYPVGTEITDHFNVVEHAPSRIILRCGDSPLKRDVRTTDGLFEISANINQEEAVAEFGLKSLFYQGLGKSDKEPIPRPIVWLHHIYTKLLMETAVRRLIR</sequence>
<dbReference type="OrthoDB" id="4436466at2759"/>
<accession>A0A1D2JEQ7</accession>
<dbReference type="VEuPathDB" id="FungiDB:PABG_03679"/>
<dbReference type="PROSITE" id="PS51257">
    <property type="entry name" value="PROKAR_LIPOPROTEIN"/>
    <property type="match status" value="1"/>
</dbReference>
<comment type="caution">
    <text evidence="1">The sequence shown here is derived from an EMBL/GenBank/DDBJ whole genome shotgun (WGS) entry which is preliminary data.</text>
</comment>
<protein>
    <submittedName>
        <fullName evidence="1">Uncharacterized protein</fullName>
    </submittedName>
</protein>
<gene>
    <name evidence="1" type="ORF">ACO22_03870</name>
</gene>
<evidence type="ECO:0000313" key="2">
    <source>
        <dbReference type="Proteomes" id="UP000242814"/>
    </source>
</evidence>
<dbReference type="VEuPathDB" id="FungiDB:PADG_00147"/>
<dbReference type="AlphaFoldDB" id="A0A1D2JEQ7"/>
<reference evidence="1 2" key="1">
    <citation type="submission" date="2016-06" db="EMBL/GenBank/DDBJ databases">
        <authorList>
            <person name="Kjaerup R.B."/>
            <person name="Dalgaard T.S."/>
            <person name="Juul-Madsen H.R."/>
        </authorList>
    </citation>
    <scope>NUCLEOTIDE SEQUENCE [LARGE SCALE GENOMIC DNA]</scope>
    <source>
        <strain evidence="1 2">Pb300</strain>
    </source>
</reference>
<organism evidence="1 2">
    <name type="scientific">Paracoccidioides brasiliensis</name>
    <dbReference type="NCBI Taxonomy" id="121759"/>
    <lineage>
        <taxon>Eukaryota</taxon>
        <taxon>Fungi</taxon>
        <taxon>Dikarya</taxon>
        <taxon>Ascomycota</taxon>
        <taxon>Pezizomycotina</taxon>
        <taxon>Eurotiomycetes</taxon>
        <taxon>Eurotiomycetidae</taxon>
        <taxon>Onygenales</taxon>
        <taxon>Ajellomycetaceae</taxon>
        <taxon>Paracoccidioides</taxon>
    </lineage>
</organism>
<name>A0A1D2JEQ7_PARBR</name>
<dbReference type="EMBL" id="LZYO01000141">
    <property type="protein sequence ID" value="ODH28850.1"/>
    <property type="molecule type" value="Genomic_DNA"/>
</dbReference>
<dbReference type="OMA" id="QWYARIW"/>
<evidence type="ECO:0000313" key="1">
    <source>
        <dbReference type="EMBL" id="ODH28850.1"/>
    </source>
</evidence>
<dbReference type="Proteomes" id="UP000242814">
    <property type="component" value="Unassembled WGS sequence"/>
</dbReference>
<proteinExistence type="predicted"/>